<dbReference type="GO" id="GO:0006457">
    <property type="term" value="P:protein folding"/>
    <property type="evidence" value="ECO:0007669"/>
    <property type="project" value="InterPro"/>
</dbReference>
<dbReference type="OrthoDB" id="9807797at2"/>
<dbReference type="PRINTS" id="PR00153">
    <property type="entry name" value="CSAPPISMRASE"/>
</dbReference>
<name>A0A1V9FJK6_9BACT</name>
<keyword evidence="4 5" id="KW-0413">Isomerase</keyword>
<dbReference type="EC" id="5.2.1.8" evidence="5"/>
<dbReference type="Gene3D" id="2.40.100.10">
    <property type="entry name" value="Cyclophilin-like"/>
    <property type="match status" value="1"/>
</dbReference>
<dbReference type="AlphaFoldDB" id="A0A1V9FJK6"/>
<comment type="catalytic activity">
    <reaction evidence="5">
        <text>[protein]-peptidylproline (omega=180) = [protein]-peptidylproline (omega=0)</text>
        <dbReference type="Rhea" id="RHEA:16237"/>
        <dbReference type="Rhea" id="RHEA-COMP:10747"/>
        <dbReference type="Rhea" id="RHEA-COMP:10748"/>
        <dbReference type="ChEBI" id="CHEBI:83833"/>
        <dbReference type="ChEBI" id="CHEBI:83834"/>
        <dbReference type="EC" id="5.2.1.8"/>
    </reaction>
</comment>
<evidence type="ECO:0000256" key="1">
    <source>
        <dbReference type="ARBA" id="ARBA00002388"/>
    </source>
</evidence>
<dbReference type="PIRSF" id="PIRSF001467">
    <property type="entry name" value="Peptidylpro_ismrse"/>
    <property type="match status" value="1"/>
</dbReference>
<dbReference type="InterPro" id="IPR044666">
    <property type="entry name" value="Cyclophilin_A-like"/>
</dbReference>
<dbReference type="PANTHER" id="PTHR45625">
    <property type="entry name" value="PEPTIDYL-PROLYL CIS-TRANS ISOMERASE-RELATED"/>
    <property type="match status" value="1"/>
</dbReference>
<dbReference type="InterPro" id="IPR024936">
    <property type="entry name" value="Cyclophilin-type_PPIase"/>
</dbReference>
<comment type="function">
    <text evidence="1 5">PPIases accelerate the folding of proteins. It catalyzes the cis-trans isomerization of proline imidic peptide bonds in oligopeptides.</text>
</comment>
<comment type="caution">
    <text evidence="7">The sequence shown here is derived from an EMBL/GenBank/DDBJ whole genome shotgun (WGS) entry which is preliminary data.</text>
</comment>
<dbReference type="InterPro" id="IPR029000">
    <property type="entry name" value="Cyclophilin-like_dom_sf"/>
</dbReference>
<dbReference type="CDD" id="cd00317">
    <property type="entry name" value="cyclophilin"/>
    <property type="match status" value="1"/>
</dbReference>
<evidence type="ECO:0000256" key="4">
    <source>
        <dbReference type="ARBA" id="ARBA00023235"/>
    </source>
</evidence>
<evidence type="ECO:0000256" key="2">
    <source>
        <dbReference type="ARBA" id="ARBA00007365"/>
    </source>
</evidence>
<keyword evidence="3 5" id="KW-0697">Rotamase</keyword>
<keyword evidence="5" id="KW-0732">Signal</keyword>
<evidence type="ECO:0000256" key="5">
    <source>
        <dbReference type="RuleBase" id="RU363019"/>
    </source>
</evidence>
<feature type="chain" id="PRO_5011809885" description="Peptidyl-prolyl cis-trans isomerase" evidence="5">
    <location>
        <begin position="21"/>
        <end position="229"/>
    </location>
</feature>
<evidence type="ECO:0000259" key="6">
    <source>
        <dbReference type="PROSITE" id="PS50072"/>
    </source>
</evidence>
<dbReference type="SUPFAM" id="SSF50891">
    <property type="entry name" value="Cyclophilin-like"/>
    <property type="match status" value="1"/>
</dbReference>
<dbReference type="InterPro" id="IPR002130">
    <property type="entry name" value="Cyclophilin-type_PPIase_dom"/>
</dbReference>
<organism evidence="7 8">
    <name type="scientific">Niastella populi</name>
    <dbReference type="NCBI Taxonomy" id="550983"/>
    <lineage>
        <taxon>Bacteria</taxon>
        <taxon>Pseudomonadati</taxon>
        <taxon>Bacteroidota</taxon>
        <taxon>Chitinophagia</taxon>
        <taxon>Chitinophagales</taxon>
        <taxon>Chitinophagaceae</taxon>
        <taxon>Niastella</taxon>
    </lineage>
</organism>
<gene>
    <name evidence="7" type="ORF">A4R26_03500</name>
</gene>
<dbReference type="Pfam" id="PF00160">
    <property type="entry name" value="Pro_isomerase"/>
    <property type="match status" value="1"/>
</dbReference>
<dbReference type="PANTHER" id="PTHR45625:SF4">
    <property type="entry name" value="PEPTIDYLPROLYL ISOMERASE DOMAIN AND WD REPEAT-CONTAINING PROTEIN 1"/>
    <property type="match status" value="1"/>
</dbReference>
<accession>A0A1V9FJK6</accession>
<sequence length="229" mass="25573">MNKLLLFLAFVILVSSYSTDPPYQVKKGDLNKDVELVTSKGTLVIRLSDSTPKHRDNFIKLVNRHFYDGLLFHRVMSQFMIQTGDPKSKTAKPGEALGQGSPGYTIPAEMRPYLFHKKGALAAARTPDEVNPTRESNGSQFYLVHGRVYDDNDLNHVEARLNGYKIPAAHREVYKTLGGTPSLDQKYTIFGEVIKGLDVIDSIAAVTTGERNRPDVDVKIIKASLIKRQ</sequence>
<dbReference type="STRING" id="550983.A4R26_03500"/>
<evidence type="ECO:0000313" key="8">
    <source>
        <dbReference type="Proteomes" id="UP000192276"/>
    </source>
</evidence>
<feature type="signal peptide" evidence="5">
    <location>
        <begin position="1"/>
        <end position="20"/>
    </location>
</feature>
<dbReference type="InterPro" id="IPR020892">
    <property type="entry name" value="Cyclophilin-type_PPIase_CS"/>
</dbReference>
<protein>
    <recommendedName>
        <fullName evidence="5">Peptidyl-prolyl cis-trans isomerase</fullName>
        <shortName evidence="5">PPIase</shortName>
        <ecNumber evidence="5">5.2.1.8</ecNumber>
    </recommendedName>
</protein>
<dbReference type="RefSeq" id="WP_081165930.1">
    <property type="nucleotide sequence ID" value="NZ_LWBP01000188.1"/>
</dbReference>
<keyword evidence="8" id="KW-1185">Reference proteome</keyword>
<dbReference type="EMBL" id="LWBP01000188">
    <property type="protein sequence ID" value="OQP58532.1"/>
    <property type="molecule type" value="Genomic_DNA"/>
</dbReference>
<feature type="domain" description="PPIase cyclophilin-type" evidence="6">
    <location>
        <begin position="41"/>
        <end position="225"/>
    </location>
</feature>
<evidence type="ECO:0000256" key="3">
    <source>
        <dbReference type="ARBA" id="ARBA00023110"/>
    </source>
</evidence>
<dbReference type="PROSITE" id="PS50072">
    <property type="entry name" value="CSA_PPIASE_2"/>
    <property type="match status" value="1"/>
</dbReference>
<reference evidence="8" key="1">
    <citation type="submission" date="2016-04" db="EMBL/GenBank/DDBJ databases">
        <authorList>
            <person name="Chen L."/>
            <person name="Zhuang W."/>
            <person name="Wang G."/>
        </authorList>
    </citation>
    <scope>NUCLEOTIDE SEQUENCE [LARGE SCALE GENOMIC DNA]</scope>
    <source>
        <strain evidence="8">208</strain>
    </source>
</reference>
<dbReference type="Proteomes" id="UP000192276">
    <property type="component" value="Unassembled WGS sequence"/>
</dbReference>
<evidence type="ECO:0000313" key="7">
    <source>
        <dbReference type="EMBL" id="OQP58532.1"/>
    </source>
</evidence>
<proteinExistence type="inferred from homology"/>
<dbReference type="PROSITE" id="PS00170">
    <property type="entry name" value="CSA_PPIASE_1"/>
    <property type="match status" value="1"/>
</dbReference>
<comment type="similarity">
    <text evidence="2 5">Belongs to the cyclophilin-type PPIase family.</text>
</comment>
<dbReference type="GO" id="GO:0003755">
    <property type="term" value="F:peptidyl-prolyl cis-trans isomerase activity"/>
    <property type="evidence" value="ECO:0007669"/>
    <property type="project" value="UniProtKB-UniRule"/>
</dbReference>